<protein>
    <submittedName>
        <fullName evidence="9">Putative MFS family arabinose efflux permease</fullName>
    </submittedName>
</protein>
<gene>
    <name evidence="9" type="ORF">DFR44_11128</name>
</gene>
<dbReference type="PROSITE" id="PS50850">
    <property type="entry name" value="MFS"/>
    <property type="match status" value="1"/>
</dbReference>
<evidence type="ECO:0000256" key="7">
    <source>
        <dbReference type="SAM" id="Phobius"/>
    </source>
</evidence>
<keyword evidence="10" id="KW-1185">Reference proteome</keyword>
<dbReference type="PANTHER" id="PTHR23514:SF3">
    <property type="entry name" value="BYPASS OF STOP CODON PROTEIN 6"/>
    <property type="match status" value="1"/>
</dbReference>
<feature type="transmembrane region" description="Helical" evidence="7">
    <location>
        <begin position="51"/>
        <end position="68"/>
    </location>
</feature>
<evidence type="ECO:0000313" key="10">
    <source>
        <dbReference type="Proteomes" id="UP000294480"/>
    </source>
</evidence>
<dbReference type="Gene3D" id="1.20.1250.20">
    <property type="entry name" value="MFS general substrate transporter like domains"/>
    <property type="match status" value="1"/>
</dbReference>
<evidence type="ECO:0000313" key="9">
    <source>
        <dbReference type="EMBL" id="TDR31265.1"/>
    </source>
</evidence>
<feature type="transmembrane region" description="Helical" evidence="7">
    <location>
        <begin position="169"/>
        <end position="186"/>
    </location>
</feature>
<evidence type="ECO:0000256" key="5">
    <source>
        <dbReference type="ARBA" id="ARBA00022989"/>
    </source>
</evidence>
<proteinExistence type="inferred from homology"/>
<dbReference type="InterPro" id="IPR011701">
    <property type="entry name" value="MFS"/>
</dbReference>
<dbReference type="RefSeq" id="WP_133620267.1">
    <property type="nucleotide sequence ID" value="NZ_SNZE01000011.1"/>
</dbReference>
<dbReference type="SUPFAM" id="SSF103473">
    <property type="entry name" value="MFS general substrate transporter"/>
    <property type="match status" value="1"/>
</dbReference>
<dbReference type="Pfam" id="PF07690">
    <property type="entry name" value="MFS_1"/>
    <property type="match status" value="1"/>
</dbReference>
<accession>A0A4R6Y7F3</accession>
<feature type="domain" description="Major facilitator superfamily (MFS) profile" evidence="8">
    <location>
        <begin position="13"/>
        <end position="406"/>
    </location>
</feature>
<evidence type="ECO:0000256" key="6">
    <source>
        <dbReference type="ARBA" id="ARBA00023136"/>
    </source>
</evidence>
<feature type="transmembrane region" description="Helical" evidence="7">
    <location>
        <begin position="382"/>
        <end position="402"/>
    </location>
</feature>
<dbReference type="GO" id="GO:0012505">
    <property type="term" value="C:endomembrane system"/>
    <property type="evidence" value="ECO:0007669"/>
    <property type="project" value="UniProtKB-SubCell"/>
</dbReference>
<evidence type="ECO:0000256" key="3">
    <source>
        <dbReference type="ARBA" id="ARBA00022448"/>
    </source>
</evidence>
<evidence type="ECO:0000256" key="1">
    <source>
        <dbReference type="ARBA" id="ARBA00004127"/>
    </source>
</evidence>
<keyword evidence="5 7" id="KW-1133">Transmembrane helix</keyword>
<dbReference type="GO" id="GO:0016020">
    <property type="term" value="C:membrane"/>
    <property type="evidence" value="ECO:0007669"/>
    <property type="project" value="TreeGrafter"/>
</dbReference>
<comment type="similarity">
    <text evidence="2">Belongs to the major facilitator superfamily.</text>
</comment>
<dbReference type="InterPro" id="IPR051788">
    <property type="entry name" value="MFS_Transporter"/>
</dbReference>
<feature type="transmembrane region" description="Helical" evidence="7">
    <location>
        <begin position="354"/>
        <end position="376"/>
    </location>
</feature>
<feature type="transmembrane region" description="Helical" evidence="7">
    <location>
        <begin position="320"/>
        <end position="342"/>
    </location>
</feature>
<feature type="transmembrane region" description="Helical" evidence="7">
    <location>
        <begin position="261"/>
        <end position="283"/>
    </location>
</feature>
<dbReference type="PANTHER" id="PTHR23514">
    <property type="entry name" value="BYPASS OF STOP CODON PROTEIN 6"/>
    <property type="match status" value="1"/>
</dbReference>
<keyword evidence="3" id="KW-0813">Transport</keyword>
<reference evidence="9 10" key="1">
    <citation type="submission" date="2019-03" db="EMBL/GenBank/DDBJ databases">
        <title>Genomic Encyclopedia of Type Strains, Phase IV (KMG-IV): sequencing the most valuable type-strain genomes for metagenomic binning, comparative biology and taxonomic classification.</title>
        <authorList>
            <person name="Goeker M."/>
        </authorList>
    </citation>
    <scope>NUCLEOTIDE SEQUENCE [LARGE SCALE GENOMIC DNA]</scope>
    <source>
        <strain evidence="9 10">DSM 102852</strain>
    </source>
</reference>
<evidence type="ECO:0000256" key="2">
    <source>
        <dbReference type="ARBA" id="ARBA00008335"/>
    </source>
</evidence>
<organism evidence="9 10">
    <name type="scientific">Hydromonas duriensis</name>
    <dbReference type="NCBI Taxonomy" id="1527608"/>
    <lineage>
        <taxon>Bacteria</taxon>
        <taxon>Pseudomonadati</taxon>
        <taxon>Pseudomonadota</taxon>
        <taxon>Betaproteobacteria</taxon>
        <taxon>Burkholderiales</taxon>
        <taxon>Burkholderiaceae</taxon>
        <taxon>Hydromonas</taxon>
    </lineage>
</organism>
<feature type="transmembrane region" description="Helical" evidence="7">
    <location>
        <begin position="106"/>
        <end position="126"/>
    </location>
</feature>
<evidence type="ECO:0000259" key="8">
    <source>
        <dbReference type="PROSITE" id="PS50850"/>
    </source>
</evidence>
<keyword evidence="6 7" id="KW-0472">Membrane</keyword>
<dbReference type="EMBL" id="SNZE01000011">
    <property type="protein sequence ID" value="TDR31265.1"/>
    <property type="molecule type" value="Genomic_DNA"/>
</dbReference>
<feature type="transmembrane region" description="Helical" evidence="7">
    <location>
        <begin position="295"/>
        <end position="314"/>
    </location>
</feature>
<name>A0A4R6Y7F3_9BURK</name>
<dbReference type="GO" id="GO:0022857">
    <property type="term" value="F:transmembrane transporter activity"/>
    <property type="evidence" value="ECO:0007669"/>
    <property type="project" value="InterPro"/>
</dbReference>
<feature type="transmembrane region" description="Helical" evidence="7">
    <location>
        <begin position="80"/>
        <end position="100"/>
    </location>
</feature>
<evidence type="ECO:0000256" key="4">
    <source>
        <dbReference type="ARBA" id="ARBA00022692"/>
    </source>
</evidence>
<feature type="transmembrane region" description="Helical" evidence="7">
    <location>
        <begin position="12"/>
        <end position="31"/>
    </location>
</feature>
<dbReference type="AlphaFoldDB" id="A0A4R6Y7F3"/>
<keyword evidence="4 7" id="KW-0812">Transmembrane</keyword>
<comment type="caution">
    <text evidence="9">The sequence shown here is derived from an EMBL/GenBank/DDBJ whole genome shotgun (WGS) entry which is preliminary data.</text>
</comment>
<dbReference type="InterPro" id="IPR036259">
    <property type="entry name" value="MFS_trans_sf"/>
</dbReference>
<sequence>MNTQQFIRQVPFLAWVLMLATLSFGLFANILGSLTPEISQDMQLSPQDIGHLMMVFSCGGAIGAFLGGDFAHRFRTVPLLLIYFALIFLSVFGIVLAPSFKWLSLSFLLYAITCTAVFTVVHSIVTMLRLGDDLRPRLIALIDVGFSVGATMSPFWSSAFLNVLDDWRAPYAFFLVLLLGVLLLMSRPQSLNVLASLSNIHATEPHPSNLNPTKSSYLKLLTAPWARWAWLCGILIGFVEWGQTYWFVIYASNDRGLDADVARVGLAAFTGGMLSARIWQAFIHSRWSSEQRLKRLSVLGCVMFVLLALMPRLMPAIPVYGANFLAGVGIGVVFPLLLNHLIQREPANTSKFSALLMMMILFGLQLAGLVIGYLSTIFNVHLGYSVLAVAMLAFTFGVWRMFGRVNLQTP</sequence>
<dbReference type="Proteomes" id="UP000294480">
    <property type="component" value="Unassembled WGS sequence"/>
</dbReference>
<feature type="transmembrane region" description="Helical" evidence="7">
    <location>
        <begin position="228"/>
        <end position="249"/>
    </location>
</feature>
<feature type="transmembrane region" description="Helical" evidence="7">
    <location>
        <begin position="138"/>
        <end position="157"/>
    </location>
</feature>
<dbReference type="OrthoDB" id="9810941at2"/>
<dbReference type="InterPro" id="IPR020846">
    <property type="entry name" value="MFS_dom"/>
</dbReference>
<comment type="subcellular location">
    <subcellularLocation>
        <location evidence="1">Endomembrane system</location>
        <topology evidence="1">Multi-pass membrane protein</topology>
    </subcellularLocation>
</comment>